<dbReference type="CDD" id="cd09274">
    <property type="entry name" value="RNase_HI_RT_Ty3"/>
    <property type="match status" value="1"/>
</dbReference>
<keyword evidence="3" id="KW-0548">Nucleotidyltransferase</keyword>
<dbReference type="InterPro" id="IPR000477">
    <property type="entry name" value="RT_dom"/>
</dbReference>
<proteinExistence type="predicted"/>
<sequence length="1201" mass="136693">MVVKGFSYPSIHALAVVFLNTRFHTFISFGVYQVIGNLVENLGHIFIAAKIVVENVLRSQLLDIVCMINEVVKEAYIRTDDIATWAIWTHFIGYHVQGPGLRGAINDYWGKFQVTVMTGYFMPHADITPEDPHMGQGGLQDAPGAARVPGDQEVPRAMRIQATHIGGSRTDRLVMGQMEAMKRFMVMQPPSFNGEPSAEAAEHWLRRMRIILVDWTYLRKEGSEKGEKAKRFQQGLRILRRPTKFGSKGGIEKGNKNGGKFQERSQGPQQRQRTQQSERHSSFYAGGEQSAQRVAANRCTAGSTSVSRKFSAATISVFPAPSVSIALLPDATITPAAREPKATMSSQTVLLKGRMLEVGEGRRRKSFFLDPTEPEEDSFGGRVENLLLIESPMVRSVLSVCVEEGSINFLACLRGKEKAQKDITEIPVVRKFQDVFPDELPGLPPHREFDFSIEVYPGTDPISVSPYRMAPLELKELKTQLDELLGKGFIRPSTSPWGAPVLFVKKKDGTLRLCIDYRKLNRVTVKNKYPLPRIDDLFDQLKGAKYFSKIDLRTGYHQLRVREEDVSKTAFRTRYGHYEFLVMPFGLTNALLAFMDLMNRVFRAYLDQFVIVFVDDILIYSRRIAVDHSKVEAVQEWQRPTNVFEVRSFLGLAGYYRRFVEDFSRIAAPMTRLTRKGVKFDWNEECENAFQELKRKLTTAPVLTAPISGELFTIYCDASTVGLGCVLMQQGKVVAYASRQLKQHERNYPTHDLELAAVVFALKTWRHYLKANVVADALSRKNVGQLSSLELREFEMHAVIEDFELCLGLEGHGPCLYSISARPMVIQRIVEAQVHDEFLEKAKYTIHPGNTKMYQDLKRQFWWSGMKRDIAQFVANCQICQQVKAEHQRPAGLLQPLPIPEWKWDNITMDFVIGLPRTRSKKNGVWVIVDRLTKSAHFLAMKTTDSMNSLAKLYIQEIVRLHGIPVSIVSDRDPKFTSQFWQSLQRALGTQLNFSTAFHPQTDGQSERVIQILEDMLRACVLDFGGNWADYLPLAEFAYNNSYQSSIGMAPYEALYGRPCRSPLCWIEMGESRLLGPEIVQETTEKIQLIKEKLKTAQDRQKSYADKRRRPLEFEEGDWVFVKVSPRRGIFRFGKKGKLAPRKCTPDPTWVVDLQDVQISEILLMWRNLYEFWKLESIDADITPEDPQMGQGGLQDAPGAV</sequence>
<dbReference type="Gene3D" id="3.10.10.10">
    <property type="entry name" value="HIV Type 1 Reverse Transcriptase, subunit A, domain 1"/>
    <property type="match status" value="1"/>
</dbReference>
<evidence type="ECO:0000256" key="8">
    <source>
        <dbReference type="ARBA" id="ARBA00023268"/>
    </source>
</evidence>
<dbReference type="Gene3D" id="3.30.420.10">
    <property type="entry name" value="Ribonuclease H-like superfamily/Ribonuclease H"/>
    <property type="match status" value="1"/>
</dbReference>
<keyword evidence="4" id="KW-0540">Nuclease</keyword>
<dbReference type="Pfam" id="PF00078">
    <property type="entry name" value="RVT_1"/>
    <property type="match status" value="1"/>
</dbReference>
<accession>A0A438FQT4</accession>
<dbReference type="EMBL" id="QGNW01000778">
    <property type="protein sequence ID" value="RVW62303.1"/>
    <property type="molecule type" value="Genomic_DNA"/>
</dbReference>
<reference evidence="11 12" key="1">
    <citation type="journal article" date="2018" name="PLoS Genet.">
        <title>Population sequencing reveals clonal diversity and ancestral inbreeding in the grapevine cultivar Chardonnay.</title>
        <authorList>
            <person name="Roach M.J."/>
            <person name="Johnson D.L."/>
            <person name="Bohlmann J."/>
            <person name="van Vuuren H.J."/>
            <person name="Jones S.J."/>
            <person name="Pretorius I.S."/>
            <person name="Schmidt S.A."/>
            <person name="Borneman A.R."/>
        </authorList>
    </citation>
    <scope>NUCLEOTIDE SEQUENCE [LARGE SCALE GENOMIC DNA]</scope>
    <source>
        <strain evidence="12">cv. Chardonnay</strain>
        <tissue evidence="11">Leaf</tissue>
    </source>
</reference>
<dbReference type="SUPFAM" id="SSF53098">
    <property type="entry name" value="Ribonuclease H-like"/>
    <property type="match status" value="1"/>
</dbReference>
<dbReference type="Proteomes" id="UP000288805">
    <property type="component" value="Unassembled WGS sequence"/>
</dbReference>
<dbReference type="InterPro" id="IPR041588">
    <property type="entry name" value="Integrase_H2C2"/>
</dbReference>
<evidence type="ECO:0000256" key="2">
    <source>
        <dbReference type="ARBA" id="ARBA00022679"/>
    </source>
</evidence>
<dbReference type="InterPro" id="IPR036397">
    <property type="entry name" value="RNaseH_sf"/>
</dbReference>
<dbReference type="PROSITE" id="PS50994">
    <property type="entry name" value="INTEGRASE"/>
    <property type="match status" value="1"/>
</dbReference>
<dbReference type="GO" id="GO:0003964">
    <property type="term" value="F:RNA-directed DNA polymerase activity"/>
    <property type="evidence" value="ECO:0007669"/>
    <property type="project" value="UniProtKB-KW"/>
</dbReference>
<keyword evidence="1" id="KW-0645">Protease</keyword>
<feature type="compositionally biased region" description="Low complexity" evidence="9">
    <location>
        <begin position="258"/>
        <end position="275"/>
    </location>
</feature>
<dbReference type="SUPFAM" id="SSF56672">
    <property type="entry name" value="DNA/RNA polymerases"/>
    <property type="match status" value="1"/>
</dbReference>
<feature type="region of interest" description="Disordered" evidence="9">
    <location>
        <begin position="243"/>
        <end position="290"/>
    </location>
</feature>
<keyword evidence="2" id="KW-0808">Transferase</keyword>
<dbReference type="Gene3D" id="1.10.340.70">
    <property type="match status" value="1"/>
</dbReference>
<evidence type="ECO:0000256" key="7">
    <source>
        <dbReference type="ARBA" id="ARBA00022918"/>
    </source>
</evidence>
<keyword evidence="8" id="KW-0511">Multifunctional enzyme</keyword>
<dbReference type="Pfam" id="PF17919">
    <property type="entry name" value="RT_RNaseH_2"/>
    <property type="match status" value="1"/>
</dbReference>
<evidence type="ECO:0000259" key="10">
    <source>
        <dbReference type="PROSITE" id="PS50994"/>
    </source>
</evidence>
<dbReference type="CDD" id="cd01647">
    <property type="entry name" value="RT_LTR"/>
    <property type="match status" value="1"/>
</dbReference>
<dbReference type="AlphaFoldDB" id="A0A438FQT4"/>
<dbReference type="GO" id="GO:0008233">
    <property type="term" value="F:peptidase activity"/>
    <property type="evidence" value="ECO:0007669"/>
    <property type="project" value="UniProtKB-KW"/>
</dbReference>
<dbReference type="InterPro" id="IPR012337">
    <property type="entry name" value="RNaseH-like_sf"/>
</dbReference>
<keyword evidence="7" id="KW-0695">RNA-directed DNA polymerase</keyword>
<keyword evidence="6" id="KW-0378">Hydrolase</keyword>
<dbReference type="GO" id="GO:0004519">
    <property type="term" value="F:endonuclease activity"/>
    <property type="evidence" value="ECO:0007669"/>
    <property type="project" value="UniProtKB-KW"/>
</dbReference>
<dbReference type="FunFam" id="3.30.70.270:FF:000020">
    <property type="entry name" value="Transposon Tf2-6 polyprotein-like Protein"/>
    <property type="match status" value="1"/>
</dbReference>
<keyword evidence="5" id="KW-0255">Endonuclease</keyword>
<evidence type="ECO:0000256" key="5">
    <source>
        <dbReference type="ARBA" id="ARBA00022759"/>
    </source>
</evidence>
<dbReference type="GO" id="GO:0015074">
    <property type="term" value="P:DNA integration"/>
    <property type="evidence" value="ECO:0007669"/>
    <property type="project" value="InterPro"/>
</dbReference>
<dbReference type="GO" id="GO:0003676">
    <property type="term" value="F:nucleic acid binding"/>
    <property type="evidence" value="ECO:0007669"/>
    <property type="project" value="InterPro"/>
</dbReference>
<dbReference type="PANTHER" id="PTHR37984">
    <property type="entry name" value="PROTEIN CBG26694"/>
    <property type="match status" value="1"/>
</dbReference>
<dbReference type="InterPro" id="IPR050951">
    <property type="entry name" value="Retrovirus_Pol_polyprotein"/>
</dbReference>
<dbReference type="Gene3D" id="3.30.70.270">
    <property type="match status" value="1"/>
</dbReference>
<evidence type="ECO:0000313" key="11">
    <source>
        <dbReference type="EMBL" id="RVW62303.1"/>
    </source>
</evidence>
<dbReference type="PANTHER" id="PTHR37984:SF5">
    <property type="entry name" value="PROTEIN NYNRIN-LIKE"/>
    <property type="match status" value="1"/>
</dbReference>
<evidence type="ECO:0000256" key="3">
    <source>
        <dbReference type="ARBA" id="ARBA00022695"/>
    </source>
</evidence>
<dbReference type="InterPro" id="IPR043502">
    <property type="entry name" value="DNA/RNA_pol_sf"/>
</dbReference>
<protein>
    <submittedName>
        <fullName evidence="11">Retrovirus-related Pol polyprotein from transposon 17.6</fullName>
    </submittedName>
</protein>
<dbReference type="InterPro" id="IPR041577">
    <property type="entry name" value="RT_RNaseH_2"/>
</dbReference>
<dbReference type="FunFam" id="3.10.20.370:FF:000001">
    <property type="entry name" value="Retrovirus-related Pol polyprotein from transposon 17.6-like protein"/>
    <property type="match status" value="1"/>
</dbReference>
<dbReference type="Pfam" id="PF17921">
    <property type="entry name" value="Integrase_H2C2"/>
    <property type="match status" value="1"/>
</dbReference>
<dbReference type="InterPro" id="IPR043128">
    <property type="entry name" value="Rev_trsase/Diguanyl_cyclase"/>
</dbReference>
<name>A0A438FQT4_VITVI</name>
<evidence type="ECO:0000256" key="4">
    <source>
        <dbReference type="ARBA" id="ARBA00022722"/>
    </source>
</evidence>
<evidence type="ECO:0000256" key="6">
    <source>
        <dbReference type="ARBA" id="ARBA00022801"/>
    </source>
</evidence>
<comment type="caution">
    <text evidence="11">The sequence shown here is derived from an EMBL/GenBank/DDBJ whole genome shotgun (WGS) entry which is preliminary data.</text>
</comment>
<organism evidence="11 12">
    <name type="scientific">Vitis vinifera</name>
    <name type="common">Grape</name>
    <dbReference type="NCBI Taxonomy" id="29760"/>
    <lineage>
        <taxon>Eukaryota</taxon>
        <taxon>Viridiplantae</taxon>
        <taxon>Streptophyta</taxon>
        <taxon>Embryophyta</taxon>
        <taxon>Tracheophyta</taxon>
        <taxon>Spermatophyta</taxon>
        <taxon>Magnoliopsida</taxon>
        <taxon>eudicotyledons</taxon>
        <taxon>Gunneridae</taxon>
        <taxon>Pentapetalae</taxon>
        <taxon>rosids</taxon>
        <taxon>Vitales</taxon>
        <taxon>Vitaceae</taxon>
        <taxon>Viteae</taxon>
        <taxon>Vitis</taxon>
    </lineage>
</organism>
<feature type="domain" description="Integrase catalytic" evidence="10">
    <location>
        <begin position="894"/>
        <end position="1059"/>
    </location>
</feature>
<dbReference type="Gene3D" id="3.10.20.370">
    <property type="match status" value="1"/>
</dbReference>
<dbReference type="GO" id="GO:0006508">
    <property type="term" value="P:proteolysis"/>
    <property type="evidence" value="ECO:0007669"/>
    <property type="project" value="UniProtKB-KW"/>
</dbReference>
<evidence type="ECO:0000256" key="1">
    <source>
        <dbReference type="ARBA" id="ARBA00022670"/>
    </source>
</evidence>
<evidence type="ECO:0000256" key="9">
    <source>
        <dbReference type="SAM" id="MobiDB-lite"/>
    </source>
</evidence>
<dbReference type="FunFam" id="3.10.10.10:FF:000007">
    <property type="entry name" value="Retrovirus-related Pol polyprotein from transposon 17.6-like Protein"/>
    <property type="match status" value="1"/>
</dbReference>
<dbReference type="InterPro" id="IPR001584">
    <property type="entry name" value="Integrase_cat-core"/>
</dbReference>
<gene>
    <name evidence="11" type="primary">pol_2159</name>
    <name evidence="11" type="ORF">CK203_061543</name>
</gene>
<evidence type="ECO:0000313" key="12">
    <source>
        <dbReference type="Proteomes" id="UP000288805"/>
    </source>
</evidence>